<dbReference type="EMBL" id="BOPA01000028">
    <property type="protein sequence ID" value="GIJ17374.1"/>
    <property type="molecule type" value="Genomic_DNA"/>
</dbReference>
<comment type="caution">
    <text evidence="7">The sequence shown here is derived from an EMBL/GenBank/DDBJ whole genome shotgun (WGS) entry which is preliminary data.</text>
</comment>
<evidence type="ECO:0000259" key="6">
    <source>
        <dbReference type="PROSITE" id="PS51032"/>
    </source>
</evidence>
<evidence type="ECO:0000256" key="5">
    <source>
        <dbReference type="SAM" id="Phobius"/>
    </source>
</evidence>
<feature type="compositionally biased region" description="Pro residues" evidence="4">
    <location>
        <begin position="234"/>
        <end position="246"/>
    </location>
</feature>
<dbReference type="Proteomes" id="UP000647860">
    <property type="component" value="Unassembled WGS sequence"/>
</dbReference>
<feature type="domain" description="AP2/ERF" evidence="6">
    <location>
        <begin position="48"/>
        <end position="119"/>
    </location>
</feature>
<keyword evidence="5" id="KW-1133">Transmembrane helix</keyword>
<evidence type="ECO:0000256" key="1">
    <source>
        <dbReference type="ARBA" id="ARBA00023015"/>
    </source>
</evidence>
<name>A0ABQ4IHI7_9ACTN</name>
<feature type="region of interest" description="Disordered" evidence="4">
    <location>
        <begin position="230"/>
        <end position="273"/>
    </location>
</feature>
<feature type="compositionally biased region" description="Pro residues" evidence="4">
    <location>
        <begin position="261"/>
        <end position="273"/>
    </location>
</feature>
<evidence type="ECO:0000256" key="3">
    <source>
        <dbReference type="ARBA" id="ARBA00023163"/>
    </source>
</evidence>
<keyword evidence="1" id="KW-0805">Transcription regulation</keyword>
<feature type="transmembrane region" description="Helical" evidence="5">
    <location>
        <begin position="17"/>
        <end position="36"/>
    </location>
</feature>
<evidence type="ECO:0000313" key="8">
    <source>
        <dbReference type="Proteomes" id="UP000647860"/>
    </source>
</evidence>
<evidence type="ECO:0000313" key="7">
    <source>
        <dbReference type="EMBL" id="GIJ17374.1"/>
    </source>
</evidence>
<organism evidence="7 8">
    <name type="scientific">Micromonospora gifhornensis</name>
    <dbReference type="NCBI Taxonomy" id="84594"/>
    <lineage>
        <taxon>Bacteria</taxon>
        <taxon>Bacillati</taxon>
        <taxon>Actinomycetota</taxon>
        <taxon>Actinomycetes</taxon>
        <taxon>Micromonosporales</taxon>
        <taxon>Micromonosporaceae</taxon>
        <taxon>Micromonospora</taxon>
    </lineage>
</organism>
<keyword evidence="3" id="KW-0804">Transcription</keyword>
<evidence type="ECO:0000256" key="2">
    <source>
        <dbReference type="ARBA" id="ARBA00023125"/>
    </source>
</evidence>
<dbReference type="PROSITE" id="PS51032">
    <property type="entry name" value="AP2_ERF"/>
    <property type="match status" value="1"/>
</dbReference>
<keyword evidence="5" id="KW-0472">Membrane</keyword>
<keyword evidence="8" id="KW-1185">Reference proteome</keyword>
<proteinExistence type="predicted"/>
<reference evidence="7 8" key="1">
    <citation type="submission" date="2021-01" db="EMBL/GenBank/DDBJ databases">
        <title>Whole genome shotgun sequence of Verrucosispora gifhornensis NBRC 16317.</title>
        <authorList>
            <person name="Komaki H."/>
            <person name="Tamura T."/>
        </authorList>
    </citation>
    <scope>NUCLEOTIDE SEQUENCE [LARGE SCALE GENOMIC DNA]</scope>
    <source>
        <strain evidence="7 8">NBRC 16317</strain>
    </source>
</reference>
<gene>
    <name evidence="7" type="ORF">Vgi01_40580</name>
</gene>
<accession>A0ABQ4IHI7</accession>
<keyword evidence="2" id="KW-0238">DNA-binding</keyword>
<sequence length="273" mass="30870">MMQIALSAVLPDVSRAAVIWLSLLGIVVLAVSGLLLRPRRLRFDVGARIREAALPTPPEERDEDRWAEEVMVAADRAEATARRRRDEWLAAQDEAEQAWEAYQAAEADVRRLAEAANMPLPHTPRTPAEYADRERWLHRAVLEAYWRRELSVEQLSDVFAHRGWDPRLHPVQQELVLRRAIRDHLFAQQRVAREREQEAWHAAEVAAAAARNLRAETTTALLTAEQHGSLLPLTPLPDPTPPPTPPTTTEHPNPEQTREIPPNPIARPPAPAY</sequence>
<dbReference type="RefSeq" id="WP_239089082.1">
    <property type="nucleotide sequence ID" value="NZ_BAAAGZ010000085.1"/>
</dbReference>
<dbReference type="InterPro" id="IPR001471">
    <property type="entry name" value="AP2/ERF_dom"/>
</dbReference>
<evidence type="ECO:0000256" key="4">
    <source>
        <dbReference type="SAM" id="MobiDB-lite"/>
    </source>
</evidence>
<protein>
    <recommendedName>
        <fullName evidence="6">AP2/ERF domain-containing protein</fullName>
    </recommendedName>
</protein>
<keyword evidence="5" id="KW-0812">Transmembrane</keyword>